<dbReference type="EMBL" id="JARAKH010000007">
    <property type="protein sequence ID" value="KAK8403061.1"/>
    <property type="molecule type" value="Genomic_DNA"/>
</dbReference>
<gene>
    <name evidence="2" type="ORF">O3P69_000938</name>
</gene>
<comment type="caution">
    <text evidence="2">The sequence shown here is derived from an EMBL/GenBank/DDBJ whole genome shotgun (WGS) entry which is preliminary data.</text>
</comment>
<sequence>MFLAAGEEGKLQFVMASVTWSVRGVPAYLRGEYLRGEQVWSEYLARRTANDASDSPPNSRPVSDAPLDRVVREVICRCDGRQDTRPQPLPGRLALKRQSRSAPR</sequence>
<keyword evidence="3" id="KW-1185">Reference proteome</keyword>
<protein>
    <submittedName>
        <fullName evidence="2">Uncharacterized protein</fullName>
    </submittedName>
</protein>
<feature type="compositionally biased region" description="Basic residues" evidence="1">
    <location>
        <begin position="94"/>
        <end position="104"/>
    </location>
</feature>
<organism evidence="2 3">
    <name type="scientific">Scylla paramamosain</name>
    <name type="common">Mud crab</name>
    <dbReference type="NCBI Taxonomy" id="85552"/>
    <lineage>
        <taxon>Eukaryota</taxon>
        <taxon>Metazoa</taxon>
        <taxon>Ecdysozoa</taxon>
        <taxon>Arthropoda</taxon>
        <taxon>Crustacea</taxon>
        <taxon>Multicrustacea</taxon>
        <taxon>Malacostraca</taxon>
        <taxon>Eumalacostraca</taxon>
        <taxon>Eucarida</taxon>
        <taxon>Decapoda</taxon>
        <taxon>Pleocyemata</taxon>
        <taxon>Brachyura</taxon>
        <taxon>Eubrachyura</taxon>
        <taxon>Portunoidea</taxon>
        <taxon>Portunidae</taxon>
        <taxon>Portuninae</taxon>
        <taxon>Scylla</taxon>
    </lineage>
</organism>
<proteinExistence type="predicted"/>
<evidence type="ECO:0000313" key="2">
    <source>
        <dbReference type="EMBL" id="KAK8403061.1"/>
    </source>
</evidence>
<reference evidence="2 3" key="1">
    <citation type="submission" date="2023-03" db="EMBL/GenBank/DDBJ databases">
        <title>High-quality genome of Scylla paramamosain provides insights in environmental adaptation.</title>
        <authorList>
            <person name="Zhang L."/>
        </authorList>
    </citation>
    <scope>NUCLEOTIDE SEQUENCE [LARGE SCALE GENOMIC DNA]</scope>
    <source>
        <strain evidence="2">LZ_2023a</strain>
        <tissue evidence="2">Muscle</tissue>
    </source>
</reference>
<evidence type="ECO:0000313" key="3">
    <source>
        <dbReference type="Proteomes" id="UP001487740"/>
    </source>
</evidence>
<dbReference type="AlphaFoldDB" id="A0AAW0UU50"/>
<name>A0AAW0UU50_SCYPA</name>
<dbReference type="Proteomes" id="UP001487740">
    <property type="component" value="Unassembled WGS sequence"/>
</dbReference>
<feature type="region of interest" description="Disordered" evidence="1">
    <location>
        <begin position="81"/>
        <end position="104"/>
    </location>
</feature>
<evidence type="ECO:0000256" key="1">
    <source>
        <dbReference type="SAM" id="MobiDB-lite"/>
    </source>
</evidence>
<accession>A0AAW0UU50</accession>